<sequence>MLSILQGATTVKAAPGLGMGGQVVSDLVTALPKNCFHVSFDNLFSSLALAEELTRRGLACTGTVRANRTGDCPIFDTKTMEKKARGSYDFKADNEKGMIMTRWNDNNVVTLLSNKYGVEPLGTASRWSKKEGQRVAVPQPNVVKHYNSTMGGVDRLDQNVGLYRCGINSKKWWWPILLYLKPKAEKKKVTYRKTRKINSDTLRKLIVDSNVTEKVPSKETVHDKVEIFNETVEAVLDLLAPVKTKNVPIRPNSHWYTDELRTLKQERRCAERKWRKSRLETHRQIYVYAKNKVNDMLVKTEWQLYRRLHESAIFPKDQLAVRREIANIWLKQAPVNSRTGRKGGKYAALDKRVPPHVRFDGNSHFIEKTE</sequence>
<dbReference type="Pfam" id="PF13843">
    <property type="entry name" value="DDE_Tnp_1_7"/>
    <property type="match status" value="1"/>
</dbReference>
<dbReference type="EMBL" id="JAWDGP010003786">
    <property type="protein sequence ID" value="KAK3770795.1"/>
    <property type="molecule type" value="Genomic_DNA"/>
</dbReference>
<dbReference type="InterPro" id="IPR029526">
    <property type="entry name" value="PGBD"/>
</dbReference>
<feature type="domain" description="PiggyBac transposable element-derived protein" evidence="1">
    <location>
        <begin position="11"/>
        <end position="180"/>
    </location>
</feature>
<organism evidence="2 3">
    <name type="scientific">Elysia crispata</name>
    <name type="common">lettuce slug</name>
    <dbReference type="NCBI Taxonomy" id="231223"/>
    <lineage>
        <taxon>Eukaryota</taxon>
        <taxon>Metazoa</taxon>
        <taxon>Spiralia</taxon>
        <taxon>Lophotrochozoa</taxon>
        <taxon>Mollusca</taxon>
        <taxon>Gastropoda</taxon>
        <taxon>Heterobranchia</taxon>
        <taxon>Euthyneura</taxon>
        <taxon>Panpulmonata</taxon>
        <taxon>Sacoglossa</taxon>
        <taxon>Placobranchoidea</taxon>
        <taxon>Plakobranchidae</taxon>
        <taxon>Elysia</taxon>
    </lineage>
</organism>
<name>A0AAE0ZK35_9GAST</name>
<evidence type="ECO:0000313" key="2">
    <source>
        <dbReference type="EMBL" id="KAK3770795.1"/>
    </source>
</evidence>
<gene>
    <name evidence="2" type="ORF">RRG08_036397</name>
</gene>
<proteinExistence type="predicted"/>
<dbReference type="Proteomes" id="UP001283361">
    <property type="component" value="Unassembled WGS sequence"/>
</dbReference>
<comment type="caution">
    <text evidence="2">The sequence shown here is derived from an EMBL/GenBank/DDBJ whole genome shotgun (WGS) entry which is preliminary data.</text>
</comment>
<protein>
    <recommendedName>
        <fullName evidence="1">PiggyBac transposable element-derived protein domain-containing protein</fullName>
    </recommendedName>
</protein>
<dbReference type="PANTHER" id="PTHR47272">
    <property type="entry name" value="DDE_TNP_1_7 DOMAIN-CONTAINING PROTEIN"/>
    <property type="match status" value="1"/>
</dbReference>
<reference evidence="2" key="1">
    <citation type="journal article" date="2023" name="G3 (Bethesda)">
        <title>A reference genome for the long-term kleptoplast-retaining sea slug Elysia crispata morphotype clarki.</title>
        <authorList>
            <person name="Eastman K.E."/>
            <person name="Pendleton A.L."/>
            <person name="Shaikh M.A."/>
            <person name="Suttiyut T."/>
            <person name="Ogas R."/>
            <person name="Tomko P."/>
            <person name="Gavelis G."/>
            <person name="Widhalm J.R."/>
            <person name="Wisecaver J.H."/>
        </authorList>
    </citation>
    <scope>NUCLEOTIDE SEQUENCE</scope>
    <source>
        <strain evidence="2">ECLA1</strain>
    </source>
</reference>
<keyword evidence="3" id="KW-1185">Reference proteome</keyword>
<dbReference type="AlphaFoldDB" id="A0AAE0ZK35"/>
<evidence type="ECO:0000313" key="3">
    <source>
        <dbReference type="Proteomes" id="UP001283361"/>
    </source>
</evidence>
<accession>A0AAE0ZK35</accession>
<evidence type="ECO:0000259" key="1">
    <source>
        <dbReference type="Pfam" id="PF13843"/>
    </source>
</evidence>